<reference evidence="2" key="2">
    <citation type="submission" date="2020-09" db="EMBL/GenBank/DDBJ databases">
        <authorList>
            <person name="Sun Q."/>
            <person name="Zhou Y."/>
        </authorList>
    </citation>
    <scope>NUCLEOTIDE SEQUENCE</scope>
    <source>
        <strain evidence="2">CGMCC 1.15178</strain>
    </source>
</reference>
<dbReference type="GO" id="GO:0016747">
    <property type="term" value="F:acyltransferase activity, transferring groups other than amino-acyl groups"/>
    <property type="evidence" value="ECO:0007669"/>
    <property type="project" value="InterPro"/>
</dbReference>
<protein>
    <submittedName>
        <fullName evidence="2">Acetyltransferase</fullName>
    </submittedName>
</protein>
<dbReference type="InterPro" id="IPR016181">
    <property type="entry name" value="Acyl_CoA_acyltransferase"/>
</dbReference>
<dbReference type="PANTHER" id="PTHR39173">
    <property type="entry name" value="ACETYLTRANSFERASE"/>
    <property type="match status" value="1"/>
</dbReference>
<dbReference type="PROSITE" id="PS51186">
    <property type="entry name" value="GNAT"/>
    <property type="match status" value="1"/>
</dbReference>
<dbReference type="Pfam" id="PF13302">
    <property type="entry name" value="Acetyltransf_3"/>
    <property type="match status" value="1"/>
</dbReference>
<dbReference type="PANTHER" id="PTHR39173:SF1">
    <property type="entry name" value="ACETYLTRANSFERASE"/>
    <property type="match status" value="1"/>
</dbReference>
<dbReference type="Proteomes" id="UP000612456">
    <property type="component" value="Unassembled WGS sequence"/>
</dbReference>
<dbReference type="Gene3D" id="3.40.630.30">
    <property type="match status" value="1"/>
</dbReference>
<evidence type="ECO:0000259" key="1">
    <source>
        <dbReference type="PROSITE" id="PS51186"/>
    </source>
</evidence>
<dbReference type="RefSeq" id="WP_188995736.1">
    <property type="nucleotide sequence ID" value="NZ_BMHP01000003.1"/>
</dbReference>
<evidence type="ECO:0000313" key="2">
    <source>
        <dbReference type="EMBL" id="GGD84379.1"/>
    </source>
</evidence>
<accession>A0A916ZAL9</accession>
<organism evidence="2 3">
    <name type="scientific">Paenibacillus nasutitermitis</name>
    <dbReference type="NCBI Taxonomy" id="1652958"/>
    <lineage>
        <taxon>Bacteria</taxon>
        <taxon>Bacillati</taxon>
        <taxon>Bacillota</taxon>
        <taxon>Bacilli</taxon>
        <taxon>Bacillales</taxon>
        <taxon>Paenibacillaceae</taxon>
        <taxon>Paenibacillus</taxon>
    </lineage>
</organism>
<comment type="caution">
    <text evidence="2">The sequence shown here is derived from an EMBL/GenBank/DDBJ whole genome shotgun (WGS) entry which is preliminary data.</text>
</comment>
<proteinExistence type="predicted"/>
<dbReference type="InterPro" id="IPR000182">
    <property type="entry name" value="GNAT_dom"/>
</dbReference>
<name>A0A916ZAL9_9BACL</name>
<dbReference type="SUPFAM" id="SSF55729">
    <property type="entry name" value="Acyl-CoA N-acyltransferases (Nat)"/>
    <property type="match status" value="1"/>
</dbReference>
<feature type="domain" description="N-acetyltransferase" evidence="1">
    <location>
        <begin position="16"/>
        <end position="157"/>
    </location>
</feature>
<gene>
    <name evidence="2" type="ORF">GCM10010911_48340</name>
</gene>
<dbReference type="AlphaFoldDB" id="A0A916ZAL9"/>
<keyword evidence="3" id="KW-1185">Reference proteome</keyword>
<dbReference type="EMBL" id="BMHP01000003">
    <property type="protein sequence ID" value="GGD84379.1"/>
    <property type="molecule type" value="Genomic_DNA"/>
</dbReference>
<dbReference type="CDD" id="cd04301">
    <property type="entry name" value="NAT_SF"/>
    <property type="match status" value="1"/>
</dbReference>
<reference evidence="2" key="1">
    <citation type="journal article" date="2014" name="Int. J. Syst. Evol. Microbiol.">
        <title>Complete genome sequence of Corynebacterium casei LMG S-19264T (=DSM 44701T), isolated from a smear-ripened cheese.</title>
        <authorList>
            <consortium name="US DOE Joint Genome Institute (JGI-PGF)"/>
            <person name="Walter F."/>
            <person name="Albersmeier A."/>
            <person name="Kalinowski J."/>
            <person name="Ruckert C."/>
        </authorList>
    </citation>
    <scope>NUCLEOTIDE SEQUENCE</scope>
    <source>
        <strain evidence="2">CGMCC 1.15178</strain>
    </source>
</reference>
<evidence type="ECO:0000313" key="3">
    <source>
        <dbReference type="Proteomes" id="UP000612456"/>
    </source>
</evidence>
<sequence>MAFYEDWLASGEDMVPWVIEKEPYDFEAMIEFLYAQDSEDKPIPAGRVPHSTYWLMNEEQKLVGAVNIRHRLNGKLLSSGGHIGYGIRPSERRKGYAGAILTEALNITRALGLSKVLVVCDQGNIGSEKTIIKYGGQLESEFTEDNGNVVRRFWIEL</sequence>